<name>A0A401SZE6_CHIPU</name>
<dbReference type="EMBL" id="BEZZ01000740">
    <property type="protein sequence ID" value="GCC35761.1"/>
    <property type="molecule type" value="Genomic_DNA"/>
</dbReference>
<evidence type="ECO:0000256" key="1">
    <source>
        <dbReference type="SAM" id="MobiDB-lite"/>
    </source>
</evidence>
<sequence>MQNCSGWIRAICCCMCKGQESGDGEKAPPGTAEEQQKERETRDLQLEKMECERVQSFRHLLREMTLLRKSLEFIKVIIGSIASPPSPKPAAEALARTRKDRSGAQSLQGEKRPQVLLLKSSRGEEIARQPRVSEASEMGRLRKKRPNERRDRVGTGVNCTLSHSVHETPVDRLDARAIVGKCLGVKTWEEGVGGRSLRNTRDGSLSSTNRAAPRRRGQAFGAEVWRDRIQQRTVNSFSV</sequence>
<dbReference type="Proteomes" id="UP000287033">
    <property type="component" value="Unassembled WGS sequence"/>
</dbReference>
<organism evidence="2 3">
    <name type="scientific">Chiloscyllium punctatum</name>
    <name type="common">Brownbanded bambooshark</name>
    <name type="synonym">Hemiscyllium punctatum</name>
    <dbReference type="NCBI Taxonomy" id="137246"/>
    <lineage>
        <taxon>Eukaryota</taxon>
        <taxon>Metazoa</taxon>
        <taxon>Chordata</taxon>
        <taxon>Craniata</taxon>
        <taxon>Vertebrata</taxon>
        <taxon>Chondrichthyes</taxon>
        <taxon>Elasmobranchii</taxon>
        <taxon>Galeomorphii</taxon>
        <taxon>Galeoidea</taxon>
        <taxon>Orectolobiformes</taxon>
        <taxon>Hemiscylliidae</taxon>
        <taxon>Chiloscyllium</taxon>
    </lineage>
</organism>
<dbReference type="AlphaFoldDB" id="A0A401SZE6"/>
<evidence type="ECO:0000313" key="2">
    <source>
        <dbReference type="EMBL" id="GCC35761.1"/>
    </source>
</evidence>
<comment type="caution">
    <text evidence="2">The sequence shown here is derived from an EMBL/GenBank/DDBJ whole genome shotgun (WGS) entry which is preliminary data.</text>
</comment>
<keyword evidence="3" id="KW-1185">Reference proteome</keyword>
<protein>
    <submittedName>
        <fullName evidence="2">Uncharacterized protein</fullName>
    </submittedName>
</protein>
<gene>
    <name evidence="2" type="ORF">chiPu_0014249</name>
</gene>
<proteinExistence type="predicted"/>
<feature type="region of interest" description="Disordered" evidence="1">
    <location>
        <begin position="21"/>
        <end position="41"/>
    </location>
</feature>
<reference evidence="2 3" key="1">
    <citation type="journal article" date="2018" name="Nat. Ecol. Evol.">
        <title>Shark genomes provide insights into elasmobranch evolution and the origin of vertebrates.</title>
        <authorList>
            <person name="Hara Y"/>
            <person name="Yamaguchi K"/>
            <person name="Onimaru K"/>
            <person name="Kadota M"/>
            <person name="Koyanagi M"/>
            <person name="Keeley SD"/>
            <person name="Tatsumi K"/>
            <person name="Tanaka K"/>
            <person name="Motone F"/>
            <person name="Kageyama Y"/>
            <person name="Nozu R"/>
            <person name="Adachi N"/>
            <person name="Nishimura O"/>
            <person name="Nakagawa R"/>
            <person name="Tanegashima C"/>
            <person name="Kiyatake I"/>
            <person name="Matsumoto R"/>
            <person name="Murakumo K"/>
            <person name="Nishida K"/>
            <person name="Terakita A"/>
            <person name="Kuratani S"/>
            <person name="Sato K"/>
            <person name="Hyodo S Kuraku.S."/>
        </authorList>
    </citation>
    <scope>NUCLEOTIDE SEQUENCE [LARGE SCALE GENOMIC DNA]</scope>
</reference>
<accession>A0A401SZE6</accession>
<feature type="region of interest" description="Disordered" evidence="1">
    <location>
        <begin position="85"/>
        <end position="155"/>
    </location>
</feature>
<feature type="region of interest" description="Disordered" evidence="1">
    <location>
        <begin position="193"/>
        <end position="219"/>
    </location>
</feature>
<evidence type="ECO:0000313" key="3">
    <source>
        <dbReference type="Proteomes" id="UP000287033"/>
    </source>
</evidence>